<organism evidence="1 2">
    <name type="scientific">Uabimicrobium amorphum</name>
    <dbReference type="NCBI Taxonomy" id="2596890"/>
    <lineage>
        <taxon>Bacteria</taxon>
        <taxon>Pseudomonadati</taxon>
        <taxon>Planctomycetota</taxon>
        <taxon>Candidatus Uabimicrobiia</taxon>
        <taxon>Candidatus Uabimicrobiales</taxon>
        <taxon>Candidatus Uabimicrobiaceae</taxon>
        <taxon>Candidatus Uabimicrobium</taxon>
    </lineage>
</organism>
<dbReference type="KEGG" id="uam:UABAM_00140"/>
<dbReference type="AlphaFoldDB" id="A0A5S9IHT3"/>
<dbReference type="Proteomes" id="UP000326354">
    <property type="component" value="Chromosome"/>
</dbReference>
<sequence length="96" mass="11221">MKRRNKQIQVRKFSKWCKRVCQRIRSIHSFSTHTALQLHFLRNPQKDTPGLCIEYTTEKIFSIAANGQVEEVGRVFVEGNNEGIIADILRDDYDLL</sequence>
<gene>
    <name evidence="1" type="ORF">UABAM_00140</name>
</gene>
<evidence type="ECO:0000313" key="2">
    <source>
        <dbReference type="Proteomes" id="UP000326354"/>
    </source>
</evidence>
<proteinExistence type="predicted"/>
<accession>A0A5S9IHT3</accession>
<dbReference type="EMBL" id="AP019860">
    <property type="protein sequence ID" value="BBM81801.1"/>
    <property type="molecule type" value="Genomic_DNA"/>
</dbReference>
<reference evidence="1 2" key="1">
    <citation type="submission" date="2019-08" db="EMBL/GenBank/DDBJ databases">
        <title>Complete genome sequence of Candidatus Uab amorphum.</title>
        <authorList>
            <person name="Shiratori T."/>
            <person name="Suzuki S."/>
            <person name="Kakizawa Y."/>
            <person name="Ishida K."/>
        </authorList>
    </citation>
    <scope>NUCLEOTIDE SEQUENCE [LARGE SCALE GENOMIC DNA]</scope>
    <source>
        <strain evidence="1 2">SRT547</strain>
    </source>
</reference>
<keyword evidence="2" id="KW-1185">Reference proteome</keyword>
<protein>
    <submittedName>
        <fullName evidence="1">Uncharacterized protein</fullName>
    </submittedName>
</protein>
<evidence type="ECO:0000313" key="1">
    <source>
        <dbReference type="EMBL" id="BBM81801.1"/>
    </source>
</evidence>
<name>A0A5S9IHT3_UABAM</name>